<evidence type="ECO:0000256" key="13">
    <source>
        <dbReference type="ARBA" id="ARBA00023128"/>
    </source>
</evidence>
<keyword evidence="10" id="KW-0809">Transit peptide</keyword>
<evidence type="ECO:0000256" key="1">
    <source>
        <dbReference type="ARBA" id="ARBA00004434"/>
    </source>
</evidence>
<dbReference type="SUPFAM" id="SSF51395">
    <property type="entry name" value="FMN-linked oxidoreductases"/>
    <property type="match status" value="1"/>
</dbReference>
<dbReference type="InterPro" id="IPR001295">
    <property type="entry name" value="Dihydroorotate_DH_CS"/>
</dbReference>
<gene>
    <name evidence="18" type="ORF">EB796_022448</name>
</gene>
<evidence type="ECO:0000256" key="4">
    <source>
        <dbReference type="ARBA" id="ARBA00012791"/>
    </source>
</evidence>
<dbReference type="PROSITE" id="PS00912">
    <property type="entry name" value="DHODEHASE_2"/>
    <property type="match status" value="1"/>
</dbReference>
<proteinExistence type="inferred from homology"/>
<comment type="cofactor">
    <cofactor evidence="16">
        <name>FMN</name>
        <dbReference type="ChEBI" id="CHEBI:58210"/>
    </cofactor>
    <text evidence="16">Binds 1 FMN per subunit.</text>
</comment>
<evidence type="ECO:0000256" key="3">
    <source>
        <dbReference type="ARBA" id="ARBA00005359"/>
    </source>
</evidence>
<keyword evidence="12 16" id="KW-0560">Oxidoreductase</keyword>
<protein>
    <recommendedName>
        <fullName evidence="5 16">Dihydroorotate dehydrogenase (quinone), mitochondrial</fullName>
        <shortName evidence="16">DHOdehase</shortName>
        <ecNumber evidence="4 16">1.3.5.2</ecNumber>
    </recommendedName>
</protein>
<evidence type="ECO:0000256" key="5">
    <source>
        <dbReference type="ARBA" id="ARBA00017599"/>
    </source>
</evidence>
<reference evidence="18" key="1">
    <citation type="submission" date="2020-06" db="EMBL/GenBank/DDBJ databases">
        <title>Draft genome of Bugula neritina, a colonial animal packing powerful symbionts and potential medicines.</title>
        <authorList>
            <person name="Rayko M."/>
        </authorList>
    </citation>
    <scope>NUCLEOTIDE SEQUENCE [LARGE SCALE GENOMIC DNA]</scope>
    <source>
        <strain evidence="18">Kwan_BN1</strain>
    </source>
</reference>
<dbReference type="PROSITE" id="PS00911">
    <property type="entry name" value="DHODEHASE_1"/>
    <property type="match status" value="1"/>
</dbReference>
<dbReference type="UniPathway" id="UPA00070">
    <property type="reaction ID" value="UER00946"/>
</dbReference>
<sequence>MPTLHKLTSAETAHNMGVAILKYGLYPRCRAQNYDNLQNNIFDWKVMNPVGLAAGFDKHCEAIDGLLNLGFGFIEVGGVTPEPQPGNEKPRVFRLHEDKAIINRYGFNSFGHQPAVVHVENWYNKLSENKRGYVGVNLGKNKSTLDAAQDYVKGVENFGPYVDFLVINVSSPNTPGLRKLQAQDQLQTIIKAVVEANSKLERENKPPIFVKIAPDLSESDKVAIATVVAARDSGIDGLVISNTTLSRPESLQNKNKVEVGGLSGAPLRQMSTDLIRDMYRLTFGRVVIIGVGGVFSGQDALDKIKAGASLVQIYSSLAYEGPPVVEKIKKELSELLKKEGFENVSDAVGYDVKEDKCATS</sequence>
<feature type="domain" description="Dihydroorotate dehydrogenase catalytic" evidence="17">
    <location>
        <begin position="37"/>
        <end position="336"/>
    </location>
</feature>
<evidence type="ECO:0000256" key="15">
    <source>
        <dbReference type="ARBA" id="ARBA00048639"/>
    </source>
</evidence>
<dbReference type="Pfam" id="PF01180">
    <property type="entry name" value="DHO_dh"/>
    <property type="match status" value="1"/>
</dbReference>
<dbReference type="EC" id="1.3.5.2" evidence="4 16"/>
<evidence type="ECO:0000313" key="18">
    <source>
        <dbReference type="EMBL" id="KAF6019245.1"/>
    </source>
</evidence>
<dbReference type="OrthoDB" id="14784at2759"/>
<dbReference type="GO" id="GO:0106430">
    <property type="term" value="F:dihydroorotate dehydrogenase (quinone) activity"/>
    <property type="evidence" value="ECO:0007669"/>
    <property type="project" value="UniProtKB-EC"/>
</dbReference>
<dbReference type="NCBIfam" id="TIGR01036">
    <property type="entry name" value="pyrD_sub2"/>
    <property type="match status" value="1"/>
</dbReference>
<comment type="subcellular location">
    <subcellularLocation>
        <location evidence="1 16">Mitochondrion inner membrane</location>
        <topology evidence="1 16">Single-pass membrane protein</topology>
    </subcellularLocation>
</comment>
<keyword evidence="14" id="KW-0472">Membrane</keyword>
<comment type="catalytic activity">
    <reaction evidence="15 16">
        <text>(S)-dihydroorotate + a quinone = orotate + a quinol</text>
        <dbReference type="Rhea" id="RHEA:30187"/>
        <dbReference type="ChEBI" id="CHEBI:24646"/>
        <dbReference type="ChEBI" id="CHEBI:30839"/>
        <dbReference type="ChEBI" id="CHEBI:30864"/>
        <dbReference type="ChEBI" id="CHEBI:132124"/>
        <dbReference type="EC" id="1.3.5.2"/>
    </reaction>
</comment>
<dbReference type="InterPro" id="IPR013785">
    <property type="entry name" value="Aldolase_TIM"/>
</dbReference>
<comment type="caution">
    <text evidence="18">The sequence shown here is derived from an EMBL/GenBank/DDBJ whole genome shotgun (WGS) entry which is preliminary data.</text>
</comment>
<dbReference type="InterPro" id="IPR050074">
    <property type="entry name" value="DHO_dehydrogenase"/>
</dbReference>
<keyword evidence="19" id="KW-1185">Reference proteome</keyword>
<dbReference type="NCBIfam" id="NF003645">
    <property type="entry name" value="PRK05286.1-2"/>
    <property type="match status" value="1"/>
</dbReference>
<dbReference type="Gene3D" id="3.20.20.70">
    <property type="entry name" value="Aldolase class I"/>
    <property type="match status" value="1"/>
</dbReference>
<evidence type="ECO:0000256" key="11">
    <source>
        <dbReference type="ARBA" id="ARBA00022989"/>
    </source>
</evidence>
<dbReference type="NCBIfam" id="NF003652">
    <property type="entry name" value="PRK05286.2-5"/>
    <property type="match status" value="1"/>
</dbReference>
<dbReference type="PANTHER" id="PTHR48109:SF4">
    <property type="entry name" value="DIHYDROOROTATE DEHYDROGENASE (QUINONE), MITOCHONDRIAL"/>
    <property type="match status" value="1"/>
</dbReference>
<keyword evidence="7 16" id="KW-0288">FMN</keyword>
<organism evidence="18 19">
    <name type="scientific">Bugula neritina</name>
    <name type="common">Brown bryozoan</name>
    <name type="synonym">Sertularia neritina</name>
    <dbReference type="NCBI Taxonomy" id="10212"/>
    <lineage>
        <taxon>Eukaryota</taxon>
        <taxon>Metazoa</taxon>
        <taxon>Spiralia</taxon>
        <taxon>Lophotrochozoa</taxon>
        <taxon>Bryozoa</taxon>
        <taxon>Gymnolaemata</taxon>
        <taxon>Cheilostomatida</taxon>
        <taxon>Flustrina</taxon>
        <taxon>Buguloidea</taxon>
        <taxon>Bugulidae</taxon>
        <taxon>Bugula</taxon>
    </lineage>
</organism>
<evidence type="ECO:0000256" key="2">
    <source>
        <dbReference type="ARBA" id="ARBA00005161"/>
    </source>
</evidence>
<keyword evidence="11" id="KW-1133">Transmembrane helix</keyword>
<accession>A0A7J7IZM8</accession>
<evidence type="ECO:0000259" key="17">
    <source>
        <dbReference type="Pfam" id="PF01180"/>
    </source>
</evidence>
<dbReference type="GO" id="GO:0006207">
    <property type="term" value="P:'de novo' pyrimidine nucleobase biosynthetic process"/>
    <property type="evidence" value="ECO:0007669"/>
    <property type="project" value="InterPro"/>
</dbReference>
<dbReference type="EMBL" id="VXIV02003247">
    <property type="protein sequence ID" value="KAF6019245.1"/>
    <property type="molecule type" value="Genomic_DNA"/>
</dbReference>
<dbReference type="InterPro" id="IPR005720">
    <property type="entry name" value="Dihydroorotate_DH_cat"/>
</dbReference>
<evidence type="ECO:0000256" key="10">
    <source>
        <dbReference type="ARBA" id="ARBA00022946"/>
    </source>
</evidence>
<evidence type="ECO:0000256" key="9">
    <source>
        <dbReference type="ARBA" id="ARBA00022792"/>
    </source>
</evidence>
<evidence type="ECO:0000256" key="12">
    <source>
        <dbReference type="ARBA" id="ARBA00023002"/>
    </source>
</evidence>
<keyword evidence="6 16" id="KW-0285">Flavoprotein</keyword>
<dbReference type="AlphaFoldDB" id="A0A7J7IZM8"/>
<comment type="pathway">
    <text evidence="2 16">Pyrimidine metabolism; UMP biosynthesis via de novo pathway; orotate from (S)-dihydroorotate (quinone route): step 1/1.</text>
</comment>
<dbReference type="GO" id="GO:0005743">
    <property type="term" value="C:mitochondrial inner membrane"/>
    <property type="evidence" value="ECO:0007669"/>
    <property type="project" value="UniProtKB-SubCell"/>
</dbReference>
<dbReference type="FunFam" id="3.20.20.70:FF:000066">
    <property type="entry name" value="Dihydroorotate dehydrogenase (quinone), mitochondrial"/>
    <property type="match status" value="1"/>
</dbReference>
<comment type="similarity">
    <text evidence="3 16">Belongs to the dihydroorotate dehydrogenase family. Type 2 subfamily.</text>
</comment>
<evidence type="ECO:0000256" key="16">
    <source>
        <dbReference type="RuleBase" id="RU361255"/>
    </source>
</evidence>
<keyword evidence="13 16" id="KW-0496">Mitochondrion</keyword>
<dbReference type="CDD" id="cd04738">
    <property type="entry name" value="DHOD_2_like"/>
    <property type="match status" value="1"/>
</dbReference>
<keyword evidence="9 16" id="KW-0999">Mitochondrion inner membrane</keyword>
<evidence type="ECO:0000256" key="7">
    <source>
        <dbReference type="ARBA" id="ARBA00022643"/>
    </source>
</evidence>
<dbReference type="Proteomes" id="UP000593567">
    <property type="component" value="Unassembled WGS sequence"/>
</dbReference>
<dbReference type="GO" id="GO:0044205">
    <property type="term" value="P:'de novo' UMP biosynthetic process"/>
    <property type="evidence" value="ECO:0007669"/>
    <property type="project" value="UniProtKB-UniPathway"/>
</dbReference>
<evidence type="ECO:0000256" key="8">
    <source>
        <dbReference type="ARBA" id="ARBA00022692"/>
    </source>
</evidence>
<dbReference type="InterPro" id="IPR005719">
    <property type="entry name" value="Dihydroorotate_DH_2"/>
</dbReference>
<evidence type="ECO:0000256" key="14">
    <source>
        <dbReference type="ARBA" id="ARBA00023136"/>
    </source>
</evidence>
<name>A0A7J7IZM8_BUGNE</name>
<evidence type="ECO:0000256" key="6">
    <source>
        <dbReference type="ARBA" id="ARBA00022630"/>
    </source>
</evidence>
<keyword evidence="8" id="KW-0812">Transmembrane</keyword>
<dbReference type="PANTHER" id="PTHR48109">
    <property type="entry name" value="DIHYDROOROTATE DEHYDROGENASE (QUINONE), MITOCHONDRIAL-RELATED"/>
    <property type="match status" value="1"/>
</dbReference>
<evidence type="ECO:0000313" key="19">
    <source>
        <dbReference type="Proteomes" id="UP000593567"/>
    </source>
</evidence>